<gene>
    <name evidence="1" type="ORF">TTHERM_00760840</name>
</gene>
<reference evidence="2" key="1">
    <citation type="journal article" date="2006" name="PLoS Biol.">
        <title>Macronuclear genome sequence of the ciliate Tetrahymena thermophila, a model eukaryote.</title>
        <authorList>
            <person name="Eisen J.A."/>
            <person name="Coyne R.S."/>
            <person name="Wu M."/>
            <person name="Wu D."/>
            <person name="Thiagarajan M."/>
            <person name="Wortman J.R."/>
            <person name="Badger J.H."/>
            <person name="Ren Q."/>
            <person name="Amedeo P."/>
            <person name="Jones K.M."/>
            <person name="Tallon L.J."/>
            <person name="Delcher A.L."/>
            <person name="Salzberg S.L."/>
            <person name="Silva J.C."/>
            <person name="Haas B.J."/>
            <person name="Majoros W.H."/>
            <person name="Farzad M."/>
            <person name="Carlton J.M."/>
            <person name="Smith R.K. Jr."/>
            <person name="Garg J."/>
            <person name="Pearlman R.E."/>
            <person name="Karrer K.M."/>
            <person name="Sun L."/>
            <person name="Manning G."/>
            <person name="Elde N.C."/>
            <person name="Turkewitz A.P."/>
            <person name="Asai D.J."/>
            <person name="Wilkes D.E."/>
            <person name="Wang Y."/>
            <person name="Cai H."/>
            <person name="Collins K."/>
            <person name="Stewart B.A."/>
            <person name="Lee S.R."/>
            <person name="Wilamowska K."/>
            <person name="Weinberg Z."/>
            <person name="Ruzzo W.L."/>
            <person name="Wloga D."/>
            <person name="Gaertig J."/>
            <person name="Frankel J."/>
            <person name="Tsao C.-C."/>
            <person name="Gorovsky M.A."/>
            <person name="Keeling P.J."/>
            <person name="Waller R.F."/>
            <person name="Patron N.J."/>
            <person name="Cherry J.M."/>
            <person name="Stover N.A."/>
            <person name="Krieger C.J."/>
            <person name="del Toro C."/>
            <person name="Ryder H.F."/>
            <person name="Williamson S.C."/>
            <person name="Barbeau R.A."/>
            <person name="Hamilton E.P."/>
            <person name="Orias E."/>
        </authorList>
    </citation>
    <scope>NUCLEOTIDE SEQUENCE [LARGE SCALE GENOMIC DNA]</scope>
    <source>
        <strain evidence="2">SB210</strain>
    </source>
</reference>
<evidence type="ECO:0008006" key="3">
    <source>
        <dbReference type="Google" id="ProtNLM"/>
    </source>
</evidence>
<organism evidence="1 2">
    <name type="scientific">Tetrahymena thermophila (strain SB210)</name>
    <dbReference type="NCBI Taxonomy" id="312017"/>
    <lineage>
        <taxon>Eukaryota</taxon>
        <taxon>Sar</taxon>
        <taxon>Alveolata</taxon>
        <taxon>Ciliophora</taxon>
        <taxon>Intramacronucleata</taxon>
        <taxon>Oligohymenophorea</taxon>
        <taxon>Hymenostomatida</taxon>
        <taxon>Tetrahymenina</taxon>
        <taxon>Tetrahymenidae</taxon>
        <taxon>Tetrahymena</taxon>
    </lineage>
</organism>
<dbReference type="InParanoid" id="I7LT10"/>
<proteinExistence type="predicted"/>
<sequence>MSLDTFYLINKCYSLTQLEISLKDNIRLSITQNYNLGQCFKQLLCLNSLKLKFNCKYFFNLFEQLNMREAYQNLHNLKDFQLIFQEKNKEFQQIFDQFFDGLRYSKNLQSLLVGFKQRFIVKNSMFFDKLDEEIGHLSQLKNLSIKISRGSSICSSNMLLLGKIINKLPQLSKLSISTPFSKQPQNTKFIGIENSILRLQNLKELSIKIVENSQIILSFIKDAVNLNEFQLSIQTYEGDEQSQRLSSTEIPNFLQNISKLQKFKLCLSQKTEIFSFISGDLFCHLTRNPIIDLQLTFKGEIQLSHQFLQEMKSKFEEPNYEDFQELFENISKLPKLNSLFIDLGDLRFTKEDCINLKYYLSNLKLLNEIRIQSISFNTLYLVNLFDELPLIQDVELMWDFTNGQLIEIIIQKQIYCNKQKYFQFDQINNHNQINTLNERFKLKLKIDQLFKKEDLISMSWCFENIRKLTNLDLIIYNNSKVTQNDLHQLFMNLKILNNLQTDSNTKINNYA</sequence>
<dbReference type="KEGG" id="tet:TTHERM_00760840"/>
<dbReference type="EMBL" id="GG662440">
    <property type="protein sequence ID" value="EAR84037.1"/>
    <property type="molecule type" value="Genomic_DNA"/>
</dbReference>
<accession>I7LT10</accession>
<protein>
    <recommendedName>
        <fullName evidence="3">Kinase domain protein</fullName>
    </recommendedName>
</protein>
<dbReference type="Proteomes" id="UP000009168">
    <property type="component" value="Unassembled WGS sequence"/>
</dbReference>
<evidence type="ECO:0000313" key="1">
    <source>
        <dbReference type="EMBL" id="EAR84037.1"/>
    </source>
</evidence>
<dbReference type="GeneID" id="7839897"/>
<evidence type="ECO:0000313" key="2">
    <source>
        <dbReference type="Proteomes" id="UP000009168"/>
    </source>
</evidence>
<dbReference type="HOGENOM" id="CLU_533742_0_0_1"/>
<dbReference type="RefSeq" id="XP_001031700.1">
    <property type="nucleotide sequence ID" value="XM_001031700.1"/>
</dbReference>
<keyword evidence="2" id="KW-1185">Reference proteome</keyword>
<dbReference type="AlphaFoldDB" id="I7LT10"/>
<name>I7LT10_TETTS</name>